<dbReference type="PROSITE" id="PS50943">
    <property type="entry name" value="HTH_CROC1"/>
    <property type="match status" value="1"/>
</dbReference>
<dbReference type="Proteomes" id="UP000255082">
    <property type="component" value="Unassembled WGS sequence"/>
</dbReference>
<evidence type="ECO:0000313" key="2">
    <source>
        <dbReference type="EMBL" id="SUA47261.1"/>
    </source>
</evidence>
<dbReference type="EMBL" id="UGRU01000001">
    <property type="protein sequence ID" value="SUA47261.1"/>
    <property type="molecule type" value="Genomic_DNA"/>
</dbReference>
<dbReference type="AlphaFoldDB" id="A0A378X3N1"/>
<dbReference type="InterPro" id="IPR010982">
    <property type="entry name" value="Lambda_DNA-bd_dom_sf"/>
</dbReference>
<evidence type="ECO:0000259" key="1">
    <source>
        <dbReference type="PROSITE" id="PS50943"/>
    </source>
</evidence>
<dbReference type="CDD" id="cd00093">
    <property type="entry name" value="HTH_XRE"/>
    <property type="match status" value="1"/>
</dbReference>
<dbReference type="RefSeq" id="WP_062968755.1">
    <property type="nucleotide sequence ID" value="NZ_JAJFOE010000001.1"/>
</dbReference>
<reference evidence="2 3" key="1">
    <citation type="submission" date="2018-06" db="EMBL/GenBank/DDBJ databases">
        <authorList>
            <consortium name="Pathogen Informatics"/>
            <person name="Doyle S."/>
        </authorList>
    </citation>
    <scope>NUCLEOTIDE SEQUENCE [LARGE SCALE GENOMIC DNA]</scope>
    <source>
        <strain evidence="2 3">NCTC13184</strain>
    </source>
</reference>
<proteinExistence type="predicted"/>
<sequence>MQVRDPAAIRRWRKQRRYTQRELAMLVRRSHTTIYALETGRLQNITEDLAIAIAARLDVPWEDLFIAHEVELVREASNVSHDERRLTA</sequence>
<feature type="domain" description="HTH cro/C1-type" evidence="1">
    <location>
        <begin position="9"/>
        <end position="64"/>
    </location>
</feature>
<gene>
    <name evidence="2" type="ORF">NCTC13184_05801</name>
</gene>
<dbReference type="Pfam" id="PF01381">
    <property type="entry name" value="HTH_3"/>
    <property type="match status" value="1"/>
</dbReference>
<dbReference type="OrthoDB" id="5149664at2"/>
<protein>
    <submittedName>
        <fullName evidence="2">Helix-turn-helix</fullName>
    </submittedName>
</protein>
<dbReference type="SMART" id="SM00530">
    <property type="entry name" value="HTH_XRE"/>
    <property type="match status" value="1"/>
</dbReference>
<dbReference type="GO" id="GO:0003677">
    <property type="term" value="F:DNA binding"/>
    <property type="evidence" value="ECO:0007669"/>
    <property type="project" value="InterPro"/>
</dbReference>
<dbReference type="InterPro" id="IPR001387">
    <property type="entry name" value="Cro/C1-type_HTH"/>
</dbReference>
<evidence type="ECO:0000313" key="3">
    <source>
        <dbReference type="Proteomes" id="UP000255082"/>
    </source>
</evidence>
<organism evidence="2 3">
    <name type="scientific">Nocardia africana</name>
    <dbReference type="NCBI Taxonomy" id="134964"/>
    <lineage>
        <taxon>Bacteria</taxon>
        <taxon>Bacillati</taxon>
        <taxon>Actinomycetota</taxon>
        <taxon>Actinomycetes</taxon>
        <taxon>Mycobacteriales</taxon>
        <taxon>Nocardiaceae</taxon>
        <taxon>Nocardia</taxon>
    </lineage>
</organism>
<accession>A0A378X3N1</accession>
<dbReference type="SUPFAM" id="SSF47413">
    <property type="entry name" value="lambda repressor-like DNA-binding domains"/>
    <property type="match status" value="1"/>
</dbReference>
<dbReference type="Gene3D" id="1.10.260.40">
    <property type="entry name" value="lambda repressor-like DNA-binding domains"/>
    <property type="match status" value="1"/>
</dbReference>
<name>A0A378X3N1_9NOCA</name>